<accession>A0A4Z0R6T7</accession>
<name>A0A4Z0R6T7_9FIRM</name>
<reference evidence="3 4" key="1">
    <citation type="submission" date="2019-03" db="EMBL/GenBank/DDBJ databases">
        <title>Draft Genome Sequence of Desulfosporosinus fructosivorans Strain 63.6F, Isolated from Marine Sediment in the Baltic Sea.</title>
        <authorList>
            <person name="Hausmann B."/>
            <person name="Vandieken V."/>
            <person name="Pjevac P."/>
            <person name="Schreck K."/>
            <person name="Herbold C.W."/>
            <person name="Loy A."/>
        </authorList>
    </citation>
    <scope>NUCLEOTIDE SEQUENCE [LARGE SCALE GENOMIC DNA]</scope>
    <source>
        <strain evidence="3 4">63.6F</strain>
    </source>
</reference>
<proteinExistence type="predicted"/>
<feature type="transmembrane region" description="Helical" evidence="2">
    <location>
        <begin position="12"/>
        <end position="31"/>
    </location>
</feature>
<dbReference type="OrthoDB" id="1634070at2"/>
<keyword evidence="2" id="KW-0472">Membrane</keyword>
<keyword evidence="2" id="KW-0812">Transmembrane</keyword>
<gene>
    <name evidence="3" type="ORF">E4K67_13980</name>
</gene>
<protein>
    <submittedName>
        <fullName evidence="3">Stage III sporulation protein AH</fullName>
    </submittedName>
</protein>
<evidence type="ECO:0000256" key="2">
    <source>
        <dbReference type="SAM" id="Phobius"/>
    </source>
</evidence>
<dbReference type="AlphaFoldDB" id="A0A4Z0R6T7"/>
<keyword evidence="4" id="KW-1185">Reference proteome</keyword>
<comment type="caution">
    <text evidence="3">The sequence shown here is derived from an EMBL/GenBank/DDBJ whole genome shotgun (WGS) entry which is preliminary data.</text>
</comment>
<dbReference type="Proteomes" id="UP000298460">
    <property type="component" value="Unassembled WGS sequence"/>
</dbReference>
<sequence length="189" mass="20064">MKLLKEISSSDRMLIGLVAVIVIGMSLIYFGKEPATPTQGTLSKSAQTTPSSTSMTKIGALEKELESKLQANLLQMEGAGKVHVSVSFSTGLKTEYARNENVTKRTSKETDKTGGTRETTEVTENNQVVMPSGSSQPVMVMEDRPEVAGVLIIAEGARDATVREGIHLAVQTLLSIPGTKITVVPMGGS</sequence>
<evidence type="ECO:0000313" key="4">
    <source>
        <dbReference type="Proteomes" id="UP000298460"/>
    </source>
</evidence>
<feature type="region of interest" description="Disordered" evidence="1">
    <location>
        <begin position="100"/>
        <end position="120"/>
    </location>
</feature>
<dbReference type="RefSeq" id="WP_135547683.1">
    <property type="nucleotide sequence ID" value="NZ_SPQQ01000004.1"/>
</dbReference>
<evidence type="ECO:0000313" key="3">
    <source>
        <dbReference type="EMBL" id="TGE37813.1"/>
    </source>
</evidence>
<evidence type="ECO:0000256" key="1">
    <source>
        <dbReference type="SAM" id="MobiDB-lite"/>
    </source>
</evidence>
<dbReference type="EMBL" id="SPQQ01000004">
    <property type="protein sequence ID" value="TGE37813.1"/>
    <property type="molecule type" value="Genomic_DNA"/>
</dbReference>
<organism evidence="3 4">
    <name type="scientific">Desulfosporosinus fructosivorans</name>
    <dbReference type="NCBI Taxonomy" id="2018669"/>
    <lineage>
        <taxon>Bacteria</taxon>
        <taxon>Bacillati</taxon>
        <taxon>Bacillota</taxon>
        <taxon>Clostridia</taxon>
        <taxon>Eubacteriales</taxon>
        <taxon>Desulfitobacteriaceae</taxon>
        <taxon>Desulfosporosinus</taxon>
    </lineage>
</organism>
<keyword evidence="2" id="KW-1133">Transmembrane helix</keyword>